<dbReference type="EMBL" id="DVHM01000031">
    <property type="protein sequence ID" value="HIR69969.1"/>
    <property type="molecule type" value="Genomic_DNA"/>
</dbReference>
<dbReference type="InterPro" id="IPR039420">
    <property type="entry name" value="WalR-like"/>
</dbReference>
<feature type="DNA-binding region" description="OmpR/PhoB-type" evidence="7">
    <location>
        <begin position="121"/>
        <end position="219"/>
    </location>
</feature>
<reference evidence="10" key="1">
    <citation type="submission" date="2020-10" db="EMBL/GenBank/DDBJ databases">
        <authorList>
            <person name="Gilroy R."/>
        </authorList>
    </citation>
    <scope>NUCLEOTIDE SEQUENCE</scope>
    <source>
        <strain evidence="10">ChiSjej5B23-6657</strain>
    </source>
</reference>
<sequence length="224" mass="25351">MTILLVEDNEAIVLGLEYLLKEEGYRLLAAEDVKSAREILAKEQPDLVLLDVALPDGTGFDLCREIKAKDLAPVIFLTARDEERDVVLGFDLGADDYVIKPFRNRELLSRIANVLRRCGKARQLAHGDIRIDVEAGKVYRGAEEISLTKLEYRILFILFSNPRKLFTREEILNAIWDSAGNFVNDNTLTVTMKRLREKLSDRDQKLIVTVRGVGYRLGGSDESV</sequence>
<evidence type="ECO:0000259" key="8">
    <source>
        <dbReference type="PROSITE" id="PS50110"/>
    </source>
</evidence>
<gene>
    <name evidence="10" type="ORF">IAA55_01665</name>
</gene>
<dbReference type="GO" id="GO:0032993">
    <property type="term" value="C:protein-DNA complex"/>
    <property type="evidence" value="ECO:0007669"/>
    <property type="project" value="TreeGrafter"/>
</dbReference>
<keyword evidence="6" id="KW-0597">Phosphoprotein</keyword>
<dbReference type="Pfam" id="PF00486">
    <property type="entry name" value="Trans_reg_C"/>
    <property type="match status" value="1"/>
</dbReference>
<dbReference type="GO" id="GO:0000156">
    <property type="term" value="F:phosphorelay response regulator activity"/>
    <property type="evidence" value="ECO:0007669"/>
    <property type="project" value="TreeGrafter"/>
</dbReference>
<comment type="caution">
    <text evidence="10">The sequence shown here is derived from an EMBL/GenBank/DDBJ whole genome shotgun (WGS) entry which is preliminary data.</text>
</comment>
<dbReference type="AlphaFoldDB" id="A0A9D1E7R9"/>
<dbReference type="GO" id="GO:0000976">
    <property type="term" value="F:transcription cis-regulatory region binding"/>
    <property type="evidence" value="ECO:0007669"/>
    <property type="project" value="TreeGrafter"/>
</dbReference>
<dbReference type="SMART" id="SM00448">
    <property type="entry name" value="REC"/>
    <property type="match status" value="1"/>
</dbReference>
<feature type="modified residue" description="4-aspartylphosphate" evidence="6">
    <location>
        <position position="51"/>
    </location>
</feature>
<dbReference type="Pfam" id="PF00072">
    <property type="entry name" value="Response_reg"/>
    <property type="match status" value="1"/>
</dbReference>
<dbReference type="Gene3D" id="3.40.50.2300">
    <property type="match status" value="1"/>
</dbReference>
<dbReference type="SMART" id="SM00862">
    <property type="entry name" value="Trans_reg_C"/>
    <property type="match status" value="1"/>
</dbReference>
<dbReference type="Proteomes" id="UP000823912">
    <property type="component" value="Unassembled WGS sequence"/>
</dbReference>
<protein>
    <recommendedName>
        <fullName evidence="1">Stage 0 sporulation protein A homolog</fullName>
    </recommendedName>
</protein>
<feature type="domain" description="OmpR/PhoB-type" evidence="9">
    <location>
        <begin position="121"/>
        <end position="219"/>
    </location>
</feature>
<dbReference type="PROSITE" id="PS51755">
    <property type="entry name" value="OMPR_PHOB"/>
    <property type="match status" value="1"/>
</dbReference>
<dbReference type="Gene3D" id="1.10.10.10">
    <property type="entry name" value="Winged helix-like DNA-binding domain superfamily/Winged helix DNA-binding domain"/>
    <property type="match status" value="1"/>
</dbReference>
<dbReference type="Gene3D" id="6.10.250.690">
    <property type="match status" value="1"/>
</dbReference>
<evidence type="ECO:0000256" key="5">
    <source>
        <dbReference type="ARBA" id="ARBA00024867"/>
    </source>
</evidence>
<dbReference type="InterPro" id="IPR036388">
    <property type="entry name" value="WH-like_DNA-bd_sf"/>
</dbReference>
<name>A0A9D1E7R9_9FIRM</name>
<proteinExistence type="predicted"/>
<dbReference type="CDD" id="cd00383">
    <property type="entry name" value="trans_reg_C"/>
    <property type="match status" value="1"/>
</dbReference>
<evidence type="ECO:0000313" key="11">
    <source>
        <dbReference type="Proteomes" id="UP000823912"/>
    </source>
</evidence>
<evidence type="ECO:0000256" key="6">
    <source>
        <dbReference type="PROSITE-ProRule" id="PRU00169"/>
    </source>
</evidence>
<keyword evidence="3 7" id="KW-0238">DNA-binding</keyword>
<keyword evidence="4" id="KW-0804">Transcription</keyword>
<dbReference type="InterPro" id="IPR011006">
    <property type="entry name" value="CheY-like_superfamily"/>
</dbReference>
<evidence type="ECO:0000256" key="2">
    <source>
        <dbReference type="ARBA" id="ARBA00023015"/>
    </source>
</evidence>
<evidence type="ECO:0000259" key="9">
    <source>
        <dbReference type="PROSITE" id="PS51755"/>
    </source>
</evidence>
<dbReference type="InterPro" id="IPR001867">
    <property type="entry name" value="OmpR/PhoB-type_DNA-bd"/>
</dbReference>
<feature type="domain" description="Response regulatory" evidence="8">
    <location>
        <begin position="2"/>
        <end position="115"/>
    </location>
</feature>
<evidence type="ECO:0000256" key="4">
    <source>
        <dbReference type="ARBA" id="ARBA00023163"/>
    </source>
</evidence>
<organism evidence="10 11">
    <name type="scientific">Candidatus Pullilachnospira gallistercoris</name>
    <dbReference type="NCBI Taxonomy" id="2840911"/>
    <lineage>
        <taxon>Bacteria</taxon>
        <taxon>Bacillati</taxon>
        <taxon>Bacillota</taxon>
        <taxon>Clostridia</taxon>
        <taxon>Lachnospirales</taxon>
        <taxon>Lachnospiraceae</taxon>
        <taxon>Lachnospiraceae incertae sedis</taxon>
        <taxon>Candidatus Pullilachnospira</taxon>
    </lineage>
</organism>
<reference evidence="10" key="2">
    <citation type="journal article" date="2021" name="PeerJ">
        <title>Extensive microbial diversity within the chicken gut microbiome revealed by metagenomics and culture.</title>
        <authorList>
            <person name="Gilroy R."/>
            <person name="Ravi A."/>
            <person name="Getino M."/>
            <person name="Pursley I."/>
            <person name="Horton D.L."/>
            <person name="Alikhan N.F."/>
            <person name="Baker D."/>
            <person name="Gharbi K."/>
            <person name="Hall N."/>
            <person name="Watson M."/>
            <person name="Adriaenssens E.M."/>
            <person name="Foster-Nyarko E."/>
            <person name="Jarju S."/>
            <person name="Secka A."/>
            <person name="Antonio M."/>
            <person name="Oren A."/>
            <person name="Chaudhuri R.R."/>
            <person name="La Ragione R."/>
            <person name="Hildebrand F."/>
            <person name="Pallen M.J."/>
        </authorList>
    </citation>
    <scope>NUCLEOTIDE SEQUENCE</scope>
    <source>
        <strain evidence="10">ChiSjej5B23-6657</strain>
    </source>
</reference>
<dbReference type="InterPro" id="IPR001789">
    <property type="entry name" value="Sig_transdc_resp-reg_receiver"/>
</dbReference>
<dbReference type="PANTHER" id="PTHR48111">
    <property type="entry name" value="REGULATOR OF RPOS"/>
    <property type="match status" value="1"/>
</dbReference>
<evidence type="ECO:0000256" key="1">
    <source>
        <dbReference type="ARBA" id="ARBA00018672"/>
    </source>
</evidence>
<evidence type="ECO:0000256" key="7">
    <source>
        <dbReference type="PROSITE-ProRule" id="PRU01091"/>
    </source>
</evidence>
<dbReference type="SUPFAM" id="SSF52172">
    <property type="entry name" value="CheY-like"/>
    <property type="match status" value="1"/>
</dbReference>
<accession>A0A9D1E7R9</accession>
<comment type="function">
    <text evidence="5">May play the central regulatory role in sporulation. It may be an element of the effector pathway responsible for the activation of sporulation genes in response to nutritional stress. Spo0A may act in concert with spo0H (a sigma factor) to control the expression of some genes that are critical to the sporulation process.</text>
</comment>
<dbReference type="PROSITE" id="PS50110">
    <property type="entry name" value="RESPONSE_REGULATORY"/>
    <property type="match status" value="1"/>
</dbReference>
<evidence type="ECO:0000256" key="3">
    <source>
        <dbReference type="ARBA" id="ARBA00023125"/>
    </source>
</evidence>
<dbReference type="GO" id="GO:0006355">
    <property type="term" value="P:regulation of DNA-templated transcription"/>
    <property type="evidence" value="ECO:0007669"/>
    <property type="project" value="InterPro"/>
</dbReference>
<dbReference type="GO" id="GO:0005829">
    <property type="term" value="C:cytosol"/>
    <property type="evidence" value="ECO:0007669"/>
    <property type="project" value="TreeGrafter"/>
</dbReference>
<dbReference type="CDD" id="cd17574">
    <property type="entry name" value="REC_OmpR"/>
    <property type="match status" value="1"/>
</dbReference>
<evidence type="ECO:0000313" key="10">
    <source>
        <dbReference type="EMBL" id="HIR69969.1"/>
    </source>
</evidence>
<keyword evidence="2" id="KW-0805">Transcription regulation</keyword>
<dbReference type="PANTHER" id="PTHR48111:SF73">
    <property type="entry name" value="ALKALINE PHOSPHATASE SYNTHESIS TRANSCRIPTIONAL REGULATORY PROTEIN PHOP"/>
    <property type="match status" value="1"/>
</dbReference>